<protein>
    <recommendedName>
        <fullName evidence="3">VWFA domain-containing protein</fullName>
    </recommendedName>
</protein>
<dbReference type="InterPro" id="IPR002035">
    <property type="entry name" value="VWF_A"/>
</dbReference>
<evidence type="ECO:0000256" key="1">
    <source>
        <dbReference type="SAM" id="MobiDB-lite"/>
    </source>
</evidence>
<evidence type="ECO:0000313" key="4">
    <source>
        <dbReference type="EMBL" id="KAK3780851.1"/>
    </source>
</evidence>
<proteinExistence type="predicted"/>
<dbReference type="PANTHER" id="PTHR10579">
    <property type="entry name" value="CALCIUM-ACTIVATED CHLORIDE CHANNEL REGULATOR"/>
    <property type="match status" value="1"/>
</dbReference>
<feature type="domain" description="VWFA" evidence="3">
    <location>
        <begin position="375"/>
        <end position="547"/>
    </location>
</feature>
<evidence type="ECO:0000259" key="3">
    <source>
        <dbReference type="PROSITE" id="PS50234"/>
    </source>
</evidence>
<gene>
    <name evidence="4" type="ORF">RRG08_059492</name>
</gene>
<keyword evidence="2" id="KW-0472">Membrane</keyword>
<feature type="region of interest" description="Disordered" evidence="1">
    <location>
        <begin position="822"/>
        <end position="847"/>
    </location>
</feature>
<accession>A0AAE1A5I3</accession>
<dbReference type="InterPro" id="IPR013642">
    <property type="entry name" value="CLCA_N"/>
</dbReference>
<evidence type="ECO:0000313" key="5">
    <source>
        <dbReference type="Proteomes" id="UP001283361"/>
    </source>
</evidence>
<dbReference type="SUPFAM" id="SSF53300">
    <property type="entry name" value="vWA-like"/>
    <property type="match status" value="1"/>
</dbReference>
<sequence>MVNSVVNNSFTGQAGVSGDTLHMLPLCGLDDITTELSWVCDFGEGRENLFHQFHWLRKMKLISILGPRAAVVTVLVMVVQMSSGKVRLVDNGYEGVIIAINPDIPENKYMLQRLETFLTATSAALFQATRNQLFFREFHIVIPEEWEPRQVYENALDVELDRAQFIIDRSNPAYGHAPYVKQYAQCGSPGLYIHLTPGYLMDDAVVRKWGKPEKTLVHEWAHLRWGIFDEYPIDAQDDAFYRYAGVWQPTRCSMEVEGSILNEFTNRPCYFDFITGKPEKNCRFLPRMAANKAASSIMFMQYLESITEFCDDPSTAPKHVRHNYLAPNRQNRLCHYKSAWQVMRKHKDFLKIKKPLPGDTDTTPRFRYIQAHPRKRVLVLDTSGSMTGASLNVLKQAASNYILSCIETGSKLGIVQFNTNASALSQLVEVNNEKDRFSLIDALPRQAMGKTSIGSGLAKAVEVLTKTGDAPGGSIVLITDGKENEGPYLKDLRPALMKQGIVVHALAYGQKAEQTIAELSHETGGKTFFYSRRANSTALIDGLAATVATENSVISRPGVPHSILTDAGTLTKSVPLHGKFYMDSTLGQETSLTFSFSSHIEVKVQAPAPSLEVYSEEQHKSMFRYTASNMLKVVIPGIAAPGQWTYHVTTNSTKTHVTLNIQSKPSKKGRDVLQVNSWIPEQGEIWFNPKQKFGIYAEVVVGKAPVLGAKVTASIERPQSVPVDLLLHDNGVGFDIIKGDGVYAASIIAKDLMGNGRYNIKVHATAVDGRTEVITASTGRASRALDVEESGQLRSVQTRPLEKFQRVASAGEFRLRGFPPATASRGSQVTAARNVSSPDVTGDEMPPSRITDLHVTSFDLDNFTAALVWTAVGDDMERGTASHYKILISTDFTKLLTEDSDSAAETKGSDRALYVLPQKQVLEGALTSPREAGQVETFVLWLSPKVISLTAELLDNSNVTIFLGVQAVDSAGNAGPVSNIVSLSRAEEVAVPRAPVRSATIPLETYLMVVMPAAFILLLLLLVFIALLVHRARKIKSKNIDQKSDWLSVNMAHMNYMFEGEYRKRSAEDLDTWSKSSK</sequence>
<dbReference type="PANTHER" id="PTHR10579:SF177">
    <property type="entry name" value="CALCIUM-ACTIVATED CHLORIDE CHANNEL REGULATOR 4-LIKE PROTEIN"/>
    <property type="match status" value="1"/>
</dbReference>
<organism evidence="4 5">
    <name type="scientific">Elysia crispata</name>
    <name type="common">lettuce slug</name>
    <dbReference type="NCBI Taxonomy" id="231223"/>
    <lineage>
        <taxon>Eukaryota</taxon>
        <taxon>Metazoa</taxon>
        <taxon>Spiralia</taxon>
        <taxon>Lophotrochozoa</taxon>
        <taxon>Mollusca</taxon>
        <taxon>Gastropoda</taxon>
        <taxon>Heterobranchia</taxon>
        <taxon>Euthyneura</taxon>
        <taxon>Panpulmonata</taxon>
        <taxon>Sacoglossa</taxon>
        <taxon>Placobranchoidea</taxon>
        <taxon>Plakobranchidae</taxon>
        <taxon>Elysia</taxon>
    </lineage>
</organism>
<keyword evidence="2" id="KW-0812">Transmembrane</keyword>
<dbReference type="PROSITE" id="PS50234">
    <property type="entry name" value="VWFA"/>
    <property type="match status" value="1"/>
</dbReference>
<dbReference type="Proteomes" id="UP001283361">
    <property type="component" value="Unassembled WGS sequence"/>
</dbReference>
<feature type="compositionally biased region" description="Polar residues" evidence="1">
    <location>
        <begin position="824"/>
        <end position="839"/>
    </location>
</feature>
<dbReference type="InterPro" id="IPR051266">
    <property type="entry name" value="CLCR"/>
</dbReference>
<dbReference type="CDD" id="cd00198">
    <property type="entry name" value="vWFA"/>
    <property type="match status" value="1"/>
</dbReference>
<dbReference type="Pfam" id="PF00092">
    <property type="entry name" value="VWA"/>
    <property type="match status" value="1"/>
</dbReference>
<feature type="transmembrane region" description="Helical" evidence="2">
    <location>
        <begin position="1006"/>
        <end position="1029"/>
    </location>
</feature>
<reference evidence="4" key="1">
    <citation type="journal article" date="2023" name="G3 (Bethesda)">
        <title>A reference genome for the long-term kleptoplast-retaining sea slug Elysia crispata morphotype clarki.</title>
        <authorList>
            <person name="Eastman K.E."/>
            <person name="Pendleton A.L."/>
            <person name="Shaikh M.A."/>
            <person name="Suttiyut T."/>
            <person name="Ogas R."/>
            <person name="Tomko P."/>
            <person name="Gavelis G."/>
            <person name="Widhalm J.R."/>
            <person name="Wisecaver J.H."/>
        </authorList>
    </citation>
    <scope>NUCLEOTIDE SEQUENCE</scope>
    <source>
        <strain evidence="4">ECLA1</strain>
    </source>
</reference>
<dbReference type="EMBL" id="JAWDGP010002684">
    <property type="protein sequence ID" value="KAK3780851.1"/>
    <property type="molecule type" value="Genomic_DNA"/>
</dbReference>
<dbReference type="AlphaFoldDB" id="A0AAE1A5I3"/>
<name>A0AAE1A5I3_9GAST</name>
<evidence type="ECO:0000256" key="2">
    <source>
        <dbReference type="SAM" id="Phobius"/>
    </source>
</evidence>
<dbReference type="Pfam" id="PF08434">
    <property type="entry name" value="CLCA"/>
    <property type="match status" value="1"/>
</dbReference>
<comment type="caution">
    <text evidence="4">The sequence shown here is derived from an EMBL/GenBank/DDBJ whole genome shotgun (WGS) entry which is preliminary data.</text>
</comment>
<dbReference type="InterPro" id="IPR036465">
    <property type="entry name" value="vWFA_dom_sf"/>
</dbReference>
<keyword evidence="5" id="KW-1185">Reference proteome</keyword>
<dbReference type="Gene3D" id="3.40.50.410">
    <property type="entry name" value="von Willebrand factor, type A domain"/>
    <property type="match status" value="1"/>
</dbReference>
<keyword evidence="2" id="KW-1133">Transmembrane helix</keyword>
<dbReference type="SMART" id="SM00327">
    <property type="entry name" value="VWA"/>
    <property type="match status" value="1"/>
</dbReference>